<dbReference type="AlphaFoldDB" id="A0A366M211"/>
<evidence type="ECO:0000313" key="10">
    <source>
        <dbReference type="Proteomes" id="UP000253303"/>
    </source>
</evidence>
<evidence type="ECO:0000256" key="1">
    <source>
        <dbReference type="ARBA" id="ARBA00010617"/>
    </source>
</evidence>
<comment type="similarity">
    <text evidence="1">Belongs to the cytochrome P450 family.</text>
</comment>
<dbReference type="GO" id="GO:0005506">
    <property type="term" value="F:iron ion binding"/>
    <property type="evidence" value="ECO:0007669"/>
    <property type="project" value="InterPro"/>
</dbReference>
<accession>A0A366M211</accession>
<dbReference type="InterPro" id="IPR036396">
    <property type="entry name" value="Cyt_P450_sf"/>
</dbReference>
<evidence type="ECO:0000256" key="5">
    <source>
        <dbReference type="ARBA" id="ARBA00023004"/>
    </source>
</evidence>
<dbReference type="Gene3D" id="1.10.630.10">
    <property type="entry name" value="Cytochrome P450"/>
    <property type="match status" value="1"/>
</dbReference>
<dbReference type="SUPFAM" id="SSF48264">
    <property type="entry name" value="Cytochrome P450"/>
    <property type="match status" value="1"/>
</dbReference>
<dbReference type="PRINTS" id="PR00465">
    <property type="entry name" value="EP450IV"/>
</dbReference>
<protein>
    <submittedName>
        <fullName evidence="9">Cytochrome P450</fullName>
    </submittedName>
</protein>
<evidence type="ECO:0000256" key="8">
    <source>
        <dbReference type="SAM" id="MobiDB-lite"/>
    </source>
</evidence>
<dbReference type="GO" id="GO:0004497">
    <property type="term" value="F:monooxygenase activity"/>
    <property type="evidence" value="ECO:0007669"/>
    <property type="project" value="UniProtKB-KW"/>
</dbReference>
<feature type="region of interest" description="Disordered" evidence="8">
    <location>
        <begin position="23"/>
        <end position="73"/>
    </location>
</feature>
<evidence type="ECO:0000256" key="4">
    <source>
        <dbReference type="ARBA" id="ARBA00023002"/>
    </source>
</evidence>
<proteinExistence type="inferred from homology"/>
<dbReference type="Proteomes" id="UP000253303">
    <property type="component" value="Unassembled WGS sequence"/>
</dbReference>
<organism evidence="9 10">
    <name type="scientific">Spongiactinospora rosea</name>
    <dbReference type="NCBI Taxonomy" id="2248750"/>
    <lineage>
        <taxon>Bacteria</taxon>
        <taxon>Bacillati</taxon>
        <taxon>Actinomycetota</taxon>
        <taxon>Actinomycetes</taxon>
        <taxon>Streptosporangiales</taxon>
        <taxon>Streptosporangiaceae</taxon>
        <taxon>Spongiactinospora</taxon>
    </lineage>
</organism>
<dbReference type="GO" id="GO:0020037">
    <property type="term" value="F:heme binding"/>
    <property type="evidence" value="ECO:0007669"/>
    <property type="project" value="InterPro"/>
</dbReference>
<sequence length="534" mass="58601">MDGLPGAGGTDGGPSHCACRCGRRPRPGRCHPADTRPSSDGDHDGHWLRRSSPGEGRPAPTPGCQCSQMTDAPVRGRSEDAAMDLAQEISHRPPDVPGGWPLLGHIVPILRRPLEFLPSTAAYGDVVKVRFGRLPIYVVTHPDAVREVLVPGDLDYTRGRIFDKLEPALGKGIATVSGAEHRRQRRLLQPVFARERLIGYAAIMRTAAEQVTASWRDGQVLAMDEVMNDLALTALTRSLFSFAARPDTAEAIKEGMRSLTHGLLLRTVLPTAWERLPTPGNLRFRRAMATMHRAIDDLITAYRDAGQDRGDVLSALLTVRDEDGGGLPDEEIHAQVTTLALTGIEAPGAALGWVLYEIGRAPEIAGRVRAEIDGVLGDRTPTFDDLPALGYLNRVINEVLRLRTPLVFMRRTLRPVRVGRTTIPAGSEVIYSPYLLHHDARWFPDPLRFDPDRWLPENAGRIPKGAYVPFAAGAYQCIGKLFATTELAMAAATIFARWTPRPVEDAPVREIATALVRPSRLPMTVHLRTRTDRG</sequence>
<dbReference type="CDD" id="cd11049">
    <property type="entry name" value="CYP170A1-like"/>
    <property type="match status" value="1"/>
</dbReference>
<keyword evidence="2 7" id="KW-0349">Heme</keyword>
<dbReference type="PRINTS" id="PR00385">
    <property type="entry name" value="P450"/>
</dbReference>
<dbReference type="GO" id="GO:0016705">
    <property type="term" value="F:oxidoreductase activity, acting on paired donors, with incorporation or reduction of molecular oxygen"/>
    <property type="evidence" value="ECO:0007669"/>
    <property type="project" value="InterPro"/>
</dbReference>
<keyword evidence="6" id="KW-0503">Monooxygenase</keyword>
<reference evidence="9 10" key="1">
    <citation type="submission" date="2018-06" db="EMBL/GenBank/DDBJ databases">
        <title>Sphaerisporangium craniellae sp. nov., isolated from a marine sponge in the South China Sea.</title>
        <authorList>
            <person name="Li L."/>
        </authorList>
    </citation>
    <scope>NUCLEOTIDE SEQUENCE [LARGE SCALE GENOMIC DNA]</scope>
    <source>
        <strain evidence="9 10">LHW63015</strain>
    </source>
</reference>
<dbReference type="EMBL" id="QMEY01000003">
    <property type="protein sequence ID" value="RBQ20067.1"/>
    <property type="molecule type" value="Genomic_DNA"/>
</dbReference>
<name>A0A366M211_9ACTN</name>
<evidence type="ECO:0000256" key="3">
    <source>
        <dbReference type="ARBA" id="ARBA00022723"/>
    </source>
</evidence>
<evidence type="ECO:0000256" key="7">
    <source>
        <dbReference type="PIRSR" id="PIRSR602403-1"/>
    </source>
</evidence>
<evidence type="ECO:0000313" key="9">
    <source>
        <dbReference type="EMBL" id="RBQ20067.1"/>
    </source>
</evidence>
<evidence type="ECO:0000256" key="2">
    <source>
        <dbReference type="ARBA" id="ARBA00022617"/>
    </source>
</evidence>
<gene>
    <name evidence="9" type="ORF">DP939_09575</name>
</gene>
<keyword evidence="3 7" id="KW-0479">Metal-binding</keyword>
<dbReference type="InterPro" id="IPR001128">
    <property type="entry name" value="Cyt_P450"/>
</dbReference>
<dbReference type="InterPro" id="IPR002403">
    <property type="entry name" value="Cyt_P450_E_grp-IV"/>
</dbReference>
<comment type="caution">
    <text evidence="9">The sequence shown here is derived from an EMBL/GenBank/DDBJ whole genome shotgun (WGS) entry which is preliminary data.</text>
</comment>
<keyword evidence="4" id="KW-0560">Oxidoreductase</keyword>
<dbReference type="Pfam" id="PF00067">
    <property type="entry name" value="p450"/>
    <property type="match status" value="1"/>
</dbReference>
<dbReference type="InterPro" id="IPR050196">
    <property type="entry name" value="Cytochrome_P450_Monoox"/>
</dbReference>
<dbReference type="PANTHER" id="PTHR24291">
    <property type="entry name" value="CYTOCHROME P450 FAMILY 4"/>
    <property type="match status" value="1"/>
</dbReference>
<comment type="cofactor">
    <cofactor evidence="7">
        <name>heme</name>
        <dbReference type="ChEBI" id="CHEBI:30413"/>
    </cofactor>
</comment>
<feature type="compositionally biased region" description="Basic and acidic residues" evidence="8">
    <location>
        <begin position="31"/>
        <end position="47"/>
    </location>
</feature>
<evidence type="ECO:0000256" key="6">
    <source>
        <dbReference type="ARBA" id="ARBA00023033"/>
    </source>
</evidence>
<feature type="binding site" description="axial binding residue" evidence="7">
    <location>
        <position position="477"/>
    </location>
    <ligand>
        <name>heme</name>
        <dbReference type="ChEBI" id="CHEBI:30413"/>
    </ligand>
    <ligandPart>
        <name>Fe</name>
        <dbReference type="ChEBI" id="CHEBI:18248"/>
    </ligandPart>
</feature>
<dbReference type="PANTHER" id="PTHR24291:SF50">
    <property type="entry name" value="BIFUNCTIONAL ALBAFLAVENONE MONOOXYGENASE_TERPENE SYNTHASE"/>
    <property type="match status" value="1"/>
</dbReference>
<keyword evidence="10" id="KW-1185">Reference proteome</keyword>
<keyword evidence="5 7" id="KW-0408">Iron</keyword>